<reference evidence="4" key="1">
    <citation type="submission" date="2018-09" db="EMBL/GenBank/DDBJ databases">
        <title>Chryseolinea sp. KIS68-18 isolated from soil.</title>
        <authorList>
            <person name="Weon H.-Y."/>
            <person name="Kwon S.-W."/>
            <person name="Lee S.A."/>
        </authorList>
    </citation>
    <scope>NUCLEOTIDE SEQUENCE [LARGE SCALE GENOMIC DNA]</scope>
    <source>
        <strain evidence="4">KIS68-18</strain>
    </source>
</reference>
<evidence type="ECO:0000313" key="3">
    <source>
        <dbReference type="EMBL" id="AYB34284.1"/>
    </source>
</evidence>
<dbReference type="InterPro" id="IPR025150">
    <property type="entry name" value="GH123_cat"/>
</dbReference>
<accession>A0A385STP5</accession>
<dbReference type="Proteomes" id="UP000266183">
    <property type="component" value="Chromosome"/>
</dbReference>
<dbReference type="KEGG" id="chk:D4L85_28530"/>
<dbReference type="AlphaFoldDB" id="A0A385STP5"/>
<dbReference type="EMBL" id="CP032382">
    <property type="protein sequence ID" value="AYB34284.1"/>
    <property type="molecule type" value="Genomic_DNA"/>
</dbReference>
<proteinExistence type="predicted"/>
<name>A0A385STP5_9BACT</name>
<evidence type="ECO:0000259" key="1">
    <source>
        <dbReference type="Pfam" id="PF13320"/>
    </source>
</evidence>
<sequence>MQKISALIFLLLFSLTIGFGQAYKGLIEASKVVTPDGHYQDEYTFDASVDPQRWTKEKPGLHISFASTDKLYFRSEVPDLQPESLVWEQAGWRGERLNTTLVVWSPDTLDQVRFVLHDLVGSKGAVLKKENIKLNLVRYVLSNYPYGASNLDCGPSPYKDVFLMPDRFEPFERFQLPGRTSRPVWLSLEVPAGTEPGQYQGTIDVKTDHYSATLTLKIKVQQPTLPPPSEWKFRLDLWQNPWVLAWYNHVEPWSEEHKLLLKKHMKLYADAGGKYITTYAVHSPWADNSFRIEGTMIDWTKQADGSWKFDYDIFDQYVTLAMEAGVDEAITIYSPVPWGNRFRYRDGKTGNYAYEIMAPDSKEYKAFWNIFLTDLKAHLQRKGWFEKTYIGINESEMKQTLAAIQVVKDHSKDWRITYAGDWHKELDLLLSDYSFLYGKEPSMKEAAERSARGASSTYYVCCNPAKPNNFVFSPPIEGRWISWYAVAYGYDGFLRWAYDAWPEDPTRDARHGSWAAGDCFLVYPGANSGIRFEKLREGISDAEKIRVLREKAAKSTDKNVKKLMLEFDQHLKSFTTERDFNEQKITDAVQTGEKLLDQLSETLK</sequence>
<dbReference type="OrthoDB" id="197680at2"/>
<dbReference type="Pfam" id="PF13320">
    <property type="entry name" value="GH123_cat"/>
    <property type="match status" value="1"/>
</dbReference>
<dbReference type="Pfam" id="PF22680">
    <property type="entry name" value="Glyco_hydro_123_N_2"/>
    <property type="match status" value="1"/>
</dbReference>
<feature type="domain" description="Glycoside hydrolase 123 catalytic" evidence="1">
    <location>
        <begin position="238"/>
        <end position="548"/>
    </location>
</feature>
<evidence type="ECO:0000259" key="2">
    <source>
        <dbReference type="Pfam" id="PF22680"/>
    </source>
</evidence>
<gene>
    <name evidence="3" type="ORF">D4L85_28530</name>
</gene>
<dbReference type="InterPro" id="IPR053850">
    <property type="entry name" value="Glyco_hydro_123_N_2"/>
</dbReference>
<dbReference type="RefSeq" id="WP_119757503.1">
    <property type="nucleotide sequence ID" value="NZ_CP032382.1"/>
</dbReference>
<organism evidence="3 4">
    <name type="scientific">Chryseolinea soli</name>
    <dbReference type="NCBI Taxonomy" id="2321403"/>
    <lineage>
        <taxon>Bacteria</taxon>
        <taxon>Pseudomonadati</taxon>
        <taxon>Bacteroidota</taxon>
        <taxon>Cytophagia</taxon>
        <taxon>Cytophagales</taxon>
        <taxon>Fulvivirgaceae</taxon>
        <taxon>Chryseolinea</taxon>
    </lineage>
</organism>
<evidence type="ECO:0000313" key="4">
    <source>
        <dbReference type="Proteomes" id="UP000266183"/>
    </source>
</evidence>
<feature type="domain" description="Glycoside hydrolase 123 N-terminal" evidence="2">
    <location>
        <begin position="65"/>
        <end position="206"/>
    </location>
</feature>
<keyword evidence="4" id="KW-1185">Reference proteome</keyword>
<protein>
    <submittedName>
        <fullName evidence="3">DUF4091 domain-containing protein</fullName>
    </submittedName>
</protein>